<dbReference type="InterPro" id="IPR045851">
    <property type="entry name" value="AMP-bd_C_sf"/>
</dbReference>
<organism evidence="11 12">
    <name type="scientific">Mizuhopecten yessoensis</name>
    <name type="common">Japanese scallop</name>
    <name type="synonym">Patinopecten yessoensis</name>
    <dbReference type="NCBI Taxonomy" id="6573"/>
    <lineage>
        <taxon>Eukaryota</taxon>
        <taxon>Metazoa</taxon>
        <taxon>Spiralia</taxon>
        <taxon>Lophotrochozoa</taxon>
        <taxon>Mollusca</taxon>
        <taxon>Bivalvia</taxon>
        <taxon>Autobranchia</taxon>
        <taxon>Pteriomorphia</taxon>
        <taxon>Pectinida</taxon>
        <taxon>Pectinoidea</taxon>
        <taxon>Pectinidae</taxon>
        <taxon>Mizuhopecten</taxon>
    </lineage>
</organism>
<dbReference type="CDD" id="cd05911">
    <property type="entry name" value="Firefly_Luc_like"/>
    <property type="match status" value="1"/>
</dbReference>
<evidence type="ECO:0000256" key="8">
    <source>
        <dbReference type="ARBA" id="ARBA00048497"/>
    </source>
</evidence>
<dbReference type="FunFam" id="3.40.50.12780:FF:000003">
    <property type="entry name" value="Long-chain-fatty-acid--CoA ligase FadD"/>
    <property type="match status" value="1"/>
</dbReference>
<evidence type="ECO:0000313" key="12">
    <source>
        <dbReference type="Proteomes" id="UP000242188"/>
    </source>
</evidence>
<dbReference type="OrthoDB" id="10253869at2759"/>
<dbReference type="PANTHER" id="PTHR24096:SF422">
    <property type="entry name" value="BCDNA.GH02901"/>
    <property type="match status" value="1"/>
</dbReference>
<dbReference type="Pfam" id="PF00501">
    <property type="entry name" value="AMP-binding"/>
    <property type="match status" value="1"/>
</dbReference>
<sequence>MASLGKSVRRLSVLGTYSRLYMSTGSPRRRACPAVGSITRQWCTRKLCSSSARNTIFTSPIPDIQIKEESLSEYLLPKFEHFGNKTALVDANAGKTYTYLEMRDAVIKLGSALHRLGYRKGDVLCMCSTNNTEYALLILACMTSGIILTTTNPAFTSVELARQLNHSGTTCVVVIQSLLPTVQEAFASDIFLKTKVKNVIVVGELDGYRSFSNLLNDDGTCFPDNITDNPKDDISLLLYSSGTTGLPKGVMLTHRNIVSNLQQTRYKYVSDADDTVLCHMPMCNVYGMQFILLTILQAGGKVVILPQFEPESFLDSIEQHKVTVLYMVPPMALFLARHPVVDTFDISSIRSHLCGAAPLGETLCREYENRLRHPVVQCYGMTELSPIATLDTLPPHHIGTVGPLIPNSSAKIVCSETEAELGPEETGELCIRGPHVMKGYLNNEKATNDMIKDGWLYTGDVGHMRDDGCFVIKDRLKELIKYNGFQVAPAELEDLLLRHPGVHDAAVIGIPDERAGEIPRAYIVPNPNKKVTSEEISKFVEGNAASQKQLRGGVEFIDEIPKSSSGKILRRMLRNMC</sequence>
<dbReference type="FunFam" id="3.30.300.30:FF:000007">
    <property type="entry name" value="4-coumarate--CoA ligase 2"/>
    <property type="match status" value="1"/>
</dbReference>
<evidence type="ECO:0000256" key="7">
    <source>
        <dbReference type="ARBA" id="ARBA00023262"/>
    </source>
</evidence>
<protein>
    <recommendedName>
        <fullName evidence="3">Luciferin 4-monooxygenase</fullName>
        <ecNumber evidence="2">1.13.12.7</ecNumber>
    </recommendedName>
</protein>
<dbReference type="PANTHER" id="PTHR24096">
    <property type="entry name" value="LONG-CHAIN-FATTY-ACID--COA LIGASE"/>
    <property type="match status" value="1"/>
</dbReference>
<gene>
    <name evidence="11" type="ORF">KP79_PYT09447</name>
</gene>
<comment type="catalytic activity">
    <reaction evidence="8">
        <text>firefly D-luciferin + ATP + O2 = firefly oxyluciferin + hnu + AMP + CO2 + diphosphate</text>
        <dbReference type="Rhea" id="RHEA:10732"/>
        <dbReference type="ChEBI" id="CHEBI:15379"/>
        <dbReference type="ChEBI" id="CHEBI:16526"/>
        <dbReference type="ChEBI" id="CHEBI:16792"/>
        <dbReference type="ChEBI" id="CHEBI:30212"/>
        <dbReference type="ChEBI" id="CHEBI:30616"/>
        <dbReference type="ChEBI" id="CHEBI:33019"/>
        <dbReference type="ChEBI" id="CHEBI:58038"/>
        <dbReference type="ChEBI" id="CHEBI:456215"/>
        <dbReference type="EC" id="1.13.12.7"/>
    </reaction>
</comment>
<keyword evidence="5" id="KW-0067">ATP-binding</keyword>
<accession>A0A210QNT0</accession>
<dbReference type="EMBL" id="NEDP02002617">
    <property type="protein sequence ID" value="OWF50400.1"/>
    <property type="molecule type" value="Genomic_DNA"/>
</dbReference>
<dbReference type="EC" id="1.13.12.7" evidence="2"/>
<dbReference type="Proteomes" id="UP000242188">
    <property type="component" value="Unassembled WGS sequence"/>
</dbReference>
<dbReference type="Gene3D" id="3.40.50.12780">
    <property type="entry name" value="N-terminal domain of ligase-like"/>
    <property type="match status" value="1"/>
</dbReference>
<dbReference type="Gene3D" id="3.30.300.30">
    <property type="match status" value="1"/>
</dbReference>
<dbReference type="PROSITE" id="PS00455">
    <property type="entry name" value="AMP_BINDING"/>
    <property type="match status" value="1"/>
</dbReference>
<dbReference type="GO" id="GO:0016405">
    <property type="term" value="F:CoA-ligase activity"/>
    <property type="evidence" value="ECO:0007669"/>
    <property type="project" value="TreeGrafter"/>
</dbReference>
<evidence type="ECO:0000256" key="4">
    <source>
        <dbReference type="ARBA" id="ARBA00022741"/>
    </source>
</evidence>
<evidence type="ECO:0000256" key="2">
    <source>
        <dbReference type="ARBA" id="ARBA00012532"/>
    </source>
</evidence>
<evidence type="ECO:0000256" key="1">
    <source>
        <dbReference type="ARBA" id="ARBA00006432"/>
    </source>
</evidence>
<feature type="domain" description="AMP-dependent synthetase/ligase" evidence="9">
    <location>
        <begin position="80"/>
        <end position="441"/>
    </location>
</feature>
<dbReference type="InterPro" id="IPR025110">
    <property type="entry name" value="AMP-bd_C"/>
</dbReference>
<dbReference type="Pfam" id="PF13193">
    <property type="entry name" value="AMP-binding_C"/>
    <property type="match status" value="1"/>
</dbReference>
<dbReference type="SUPFAM" id="SSF56801">
    <property type="entry name" value="Acetyl-CoA synthetase-like"/>
    <property type="match status" value="1"/>
</dbReference>
<evidence type="ECO:0000313" key="11">
    <source>
        <dbReference type="EMBL" id="OWF50400.1"/>
    </source>
</evidence>
<dbReference type="STRING" id="6573.A0A210QNT0"/>
<comment type="similarity">
    <text evidence="1">Belongs to the ATP-dependent AMP-binding enzyme family.</text>
</comment>
<evidence type="ECO:0000259" key="9">
    <source>
        <dbReference type="Pfam" id="PF00501"/>
    </source>
</evidence>
<keyword evidence="11" id="KW-0436">Ligase</keyword>
<dbReference type="AlphaFoldDB" id="A0A210QNT0"/>
<evidence type="ECO:0000256" key="6">
    <source>
        <dbReference type="ARBA" id="ARBA00023223"/>
    </source>
</evidence>
<keyword evidence="4" id="KW-0547">Nucleotide-binding</keyword>
<keyword evidence="12" id="KW-1185">Reference proteome</keyword>
<dbReference type="GO" id="GO:0008218">
    <property type="term" value="P:bioluminescence"/>
    <property type="evidence" value="ECO:0007669"/>
    <property type="project" value="UniProtKB-KW"/>
</dbReference>
<dbReference type="InterPro" id="IPR020845">
    <property type="entry name" value="AMP-binding_CS"/>
</dbReference>
<comment type="caution">
    <text evidence="11">The sequence shown here is derived from an EMBL/GenBank/DDBJ whole genome shotgun (WGS) entry which is preliminary data.</text>
</comment>
<dbReference type="InterPro" id="IPR042099">
    <property type="entry name" value="ANL_N_sf"/>
</dbReference>
<reference evidence="11 12" key="1">
    <citation type="journal article" date="2017" name="Nat. Ecol. Evol.">
        <title>Scallop genome provides insights into evolution of bilaterian karyotype and development.</title>
        <authorList>
            <person name="Wang S."/>
            <person name="Zhang J."/>
            <person name="Jiao W."/>
            <person name="Li J."/>
            <person name="Xun X."/>
            <person name="Sun Y."/>
            <person name="Guo X."/>
            <person name="Huan P."/>
            <person name="Dong B."/>
            <person name="Zhang L."/>
            <person name="Hu X."/>
            <person name="Sun X."/>
            <person name="Wang J."/>
            <person name="Zhao C."/>
            <person name="Wang Y."/>
            <person name="Wang D."/>
            <person name="Huang X."/>
            <person name="Wang R."/>
            <person name="Lv J."/>
            <person name="Li Y."/>
            <person name="Zhang Z."/>
            <person name="Liu B."/>
            <person name="Lu W."/>
            <person name="Hui Y."/>
            <person name="Liang J."/>
            <person name="Zhou Z."/>
            <person name="Hou R."/>
            <person name="Li X."/>
            <person name="Liu Y."/>
            <person name="Li H."/>
            <person name="Ning X."/>
            <person name="Lin Y."/>
            <person name="Zhao L."/>
            <person name="Xing Q."/>
            <person name="Dou J."/>
            <person name="Li Y."/>
            <person name="Mao J."/>
            <person name="Guo H."/>
            <person name="Dou H."/>
            <person name="Li T."/>
            <person name="Mu C."/>
            <person name="Jiang W."/>
            <person name="Fu Q."/>
            <person name="Fu X."/>
            <person name="Miao Y."/>
            <person name="Liu J."/>
            <person name="Yu Q."/>
            <person name="Li R."/>
            <person name="Liao H."/>
            <person name="Li X."/>
            <person name="Kong Y."/>
            <person name="Jiang Z."/>
            <person name="Chourrout D."/>
            <person name="Li R."/>
            <person name="Bao Z."/>
        </authorList>
    </citation>
    <scope>NUCLEOTIDE SEQUENCE [LARGE SCALE GENOMIC DNA]</scope>
    <source>
        <strain evidence="11 12">PY_sf001</strain>
    </source>
</reference>
<evidence type="ECO:0000259" key="10">
    <source>
        <dbReference type="Pfam" id="PF13193"/>
    </source>
</evidence>
<proteinExistence type="inferred from homology"/>
<dbReference type="InterPro" id="IPR000873">
    <property type="entry name" value="AMP-dep_synth/lig_dom"/>
</dbReference>
<evidence type="ECO:0000256" key="5">
    <source>
        <dbReference type="ARBA" id="ARBA00022840"/>
    </source>
</evidence>
<keyword evidence="6" id="KW-0455">Luminescence</keyword>
<dbReference type="GO" id="GO:0005524">
    <property type="term" value="F:ATP binding"/>
    <property type="evidence" value="ECO:0007669"/>
    <property type="project" value="UniProtKB-KW"/>
</dbReference>
<keyword evidence="7" id="KW-0599">Photoprotein</keyword>
<feature type="domain" description="AMP-binding enzyme C-terminal" evidence="10">
    <location>
        <begin position="491"/>
        <end position="567"/>
    </location>
</feature>
<name>A0A210QNT0_MIZYE</name>
<evidence type="ECO:0000256" key="3">
    <source>
        <dbReference type="ARBA" id="ARBA00019043"/>
    </source>
</evidence>